<keyword evidence="2" id="KW-1185">Reference proteome</keyword>
<dbReference type="EMBL" id="CM026430">
    <property type="protein sequence ID" value="KAG0561179.1"/>
    <property type="molecule type" value="Genomic_DNA"/>
</dbReference>
<sequence length="71" mass="7789">MSCSLCALGHYPICRKGFEGVIAEVHNHIRSNVSRRVPNFVEKLLSTCGNTELPSTILFLAPAIPCHIGIR</sequence>
<accession>A0A8T0GS58</accession>
<evidence type="ECO:0000313" key="2">
    <source>
        <dbReference type="Proteomes" id="UP000822688"/>
    </source>
</evidence>
<gene>
    <name evidence="1" type="ORF">KC19_9G043200</name>
</gene>
<organism evidence="1 2">
    <name type="scientific">Ceratodon purpureus</name>
    <name type="common">Fire moss</name>
    <name type="synonym">Dicranum purpureum</name>
    <dbReference type="NCBI Taxonomy" id="3225"/>
    <lineage>
        <taxon>Eukaryota</taxon>
        <taxon>Viridiplantae</taxon>
        <taxon>Streptophyta</taxon>
        <taxon>Embryophyta</taxon>
        <taxon>Bryophyta</taxon>
        <taxon>Bryophytina</taxon>
        <taxon>Bryopsida</taxon>
        <taxon>Dicranidae</taxon>
        <taxon>Pseudoditrichales</taxon>
        <taxon>Ditrichaceae</taxon>
        <taxon>Ceratodon</taxon>
    </lineage>
</organism>
<evidence type="ECO:0000313" key="1">
    <source>
        <dbReference type="EMBL" id="KAG0561179.1"/>
    </source>
</evidence>
<dbReference type="AlphaFoldDB" id="A0A8T0GS58"/>
<name>A0A8T0GS58_CERPU</name>
<protein>
    <submittedName>
        <fullName evidence="1">Uncharacterized protein</fullName>
    </submittedName>
</protein>
<reference evidence="1" key="1">
    <citation type="submission" date="2020-06" db="EMBL/GenBank/DDBJ databases">
        <title>WGS assembly of Ceratodon purpureus strain R40.</title>
        <authorList>
            <person name="Carey S.B."/>
            <person name="Jenkins J."/>
            <person name="Shu S."/>
            <person name="Lovell J.T."/>
            <person name="Sreedasyam A."/>
            <person name="Maumus F."/>
            <person name="Tiley G.P."/>
            <person name="Fernandez-Pozo N."/>
            <person name="Barry K."/>
            <person name="Chen C."/>
            <person name="Wang M."/>
            <person name="Lipzen A."/>
            <person name="Daum C."/>
            <person name="Saski C.A."/>
            <person name="Payton A.C."/>
            <person name="Mcbreen J.C."/>
            <person name="Conrad R.E."/>
            <person name="Kollar L.M."/>
            <person name="Olsson S."/>
            <person name="Huttunen S."/>
            <person name="Landis J.B."/>
            <person name="Wickett N.J."/>
            <person name="Johnson M.G."/>
            <person name="Rensing S.A."/>
            <person name="Grimwood J."/>
            <person name="Schmutz J."/>
            <person name="Mcdaniel S.F."/>
        </authorList>
    </citation>
    <scope>NUCLEOTIDE SEQUENCE</scope>
    <source>
        <strain evidence="1">R40</strain>
    </source>
</reference>
<dbReference type="Proteomes" id="UP000822688">
    <property type="component" value="Chromosome 9"/>
</dbReference>
<proteinExistence type="predicted"/>
<comment type="caution">
    <text evidence="1">The sequence shown here is derived from an EMBL/GenBank/DDBJ whole genome shotgun (WGS) entry which is preliminary data.</text>
</comment>